<feature type="binding site" evidence="11">
    <location>
        <position position="153"/>
    </location>
    <ligand>
        <name>substrate</name>
    </ligand>
</feature>
<feature type="binding site" evidence="11">
    <location>
        <begin position="7"/>
        <end position="8"/>
    </location>
    <ligand>
        <name>substrate</name>
    </ligand>
</feature>
<evidence type="ECO:0000256" key="10">
    <source>
        <dbReference type="ARBA" id="ARBA00025810"/>
    </source>
</evidence>
<evidence type="ECO:0000256" key="6">
    <source>
        <dbReference type="ARBA" id="ARBA00022842"/>
    </source>
</evidence>
<dbReference type="InterPro" id="IPR011179">
    <property type="entry name" value="IPdP_isomerase"/>
</dbReference>
<keyword evidence="8 11" id="KW-0414">Isoprene biosynthesis</keyword>
<comment type="caution">
    <text evidence="11">Lacks conserved residue(s) required for the propagation of feature annotation.</text>
</comment>
<feature type="binding site" evidence="11">
    <location>
        <position position="123"/>
    </location>
    <ligand>
        <name>FMN</name>
        <dbReference type="ChEBI" id="CHEBI:58210"/>
    </ligand>
</feature>
<comment type="subunit">
    <text evidence="10 11">Homooctamer. Dimer of tetramers.</text>
</comment>
<feature type="binding site" evidence="11">
    <location>
        <begin position="257"/>
        <end position="259"/>
    </location>
    <ligand>
        <name>FMN</name>
        <dbReference type="ChEBI" id="CHEBI:58210"/>
    </ligand>
</feature>
<dbReference type="EC" id="5.3.3.2" evidence="11"/>
<dbReference type="EMBL" id="BOCI01000291">
    <property type="protein sequence ID" value="GHW01432.1"/>
    <property type="molecule type" value="Genomic_DNA"/>
</dbReference>
<dbReference type="Gene3D" id="3.20.20.70">
    <property type="entry name" value="Aldolase class I"/>
    <property type="match status" value="1"/>
</dbReference>
<gene>
    <name evidence="11 13" type="primary">fni</name>
    <name evidence="13" type="ORF">lacNasYZ03_11190</name>
</gene>
<comment type="cofactor">
    <cofactor evidence="11">
        <name>Mg(2+)</name>
        <dbReference type="ChEBI" id="CHEBI:18420"/>
    </cofactor>
</comment>
<evidence type="ECO:0000256" key="1">
    <source>
        <dbReference type="ARBA" id="ARBA00001917"/>
    </source>
</evidence>
<dbReference type="PIRSF" id="PIRSF003314">
    <property type="entry name" value="IPP_isomerase"/>
    <property type="match status" value="1"/>
</dbReference>
<evidence type="ECO:0000256" key="4">
    <source>
        <dbReference type="ARBA" id="ARBA00022643"/>
    </source>
</evidence>
<comment type="similarity">
    <text evidence="11">Belongs to the IPP isomerase type 2 family.</text>
</comment>
<keyword evidence="2 11" id="KW-0963">Cytoplasm</keyword>
<dbReference type="Pfam" id="PF01070">
    <property type="entry name" value="FMN_dh"/>
    <property type="match status" value="1"/>
</dbReference>
<dbReference type="RefSeq" id="WP_201336153.1">
    <property type="nucleotide sequence ID" value="NZ_BOCI01000291.1"/>
</dbReference>
<evidence type="ECO:0000256" key="11">
    <source>
        <dbReference type="HAMAP-Rule" id="MF_00354"/>
    </source>
</evidence>
<dbReference type="PANTHER" id="PTHR43665">
    <property type="entry name" value="ISOPENTENYL-DIPHOSPHATE DELTA-ISOMERASE"/>
    <property type="match status" value="1"/>
</dbReference>
<feature type="binding site" evidence="11">
    <location>
        <begin position="278"/>
        <end position="279"/>
    </location>
    <ligand>
        <name>FMN</name>
        <dbReference type="ChEBI" id="CHEBI:58210"/>
    </ligand>
</feature>
<dbReference type="InterPro" id="IPR013785">
    <property type="entry name" value="Aldolase_TIM"/>
</dbReference>
<evidence type="ECO:0000256" key="8">
    <source>
        <dbReference type="ARBA" id="ARBA00023229"/>
    </source>
</evidence>
<accession>A0ABQ3WB53</accession>
<organism evidence="13 14">
    <name type="scientific">Lactobacillus nasalidis</name>
    <dbReference type="NCBI Taxonomy" id="2797258"/>
    <lineage>
        <taxon>Bacteria</taxon>
        <taxon>Bacillati</taxon>
        <taxon>Bacillota</taxon>
        <taxon>Bacilli</taxon>
        <taxon>Lactobacillales</taxon>
        <taxon>Lactobacillaceae</taxon>
        <taxon>Lactobacillus</taxon>
    </lineage>
</organism>
<dbReference type="NCBIfam" id="TIGR02151">
    <property type="entry name" value="IPP_isom_2"/>
    <property type="match status" value="1"/>
</dbReference>
<evidence type="ECO:0000256" key="5">
    <source>
        <dbReference type="ARBA" id="ARBA00022723"/>
    </source>
</evidence>
<keyword evidence="5 11" id="KW-0479">Metal-binding</keyword>
<evidence type="ECO:0000259" key="12">
    <source>
        <dbReference type="Pfam" id="PF01070"/>
    </source>
</evidence>
<comment type="subcellular location">
    <subcellularLocation>
        <location evidence="11">Cytoplasm</location>
    </subcellularLocation>
</comment>
<evidence type="ECO:0000256" key="7">
    <source>
        <dbReference type="ARBA" id="ARBA00022857"/>
    </source>
</evidence>
<comment type="function">
    <text evidence="11">Involved in the biosynthesis of isoprenoids. Catalyzes the 1,3-allylic rearrangement of the homoallylic substrate isopentenyl (IPP) to its allylic isomer, dimethylallyl diphosphate (DMAPP).</text>
</comment>
<comment type="caution">
    <text evidence="13">The sequence shown here is derived from an EMBL/GenBank/DDBJ whole genome shotgun (WGS) entry which is preliminary data.</text>
</comment>
<comment type="catalytic activity">
    <reaction evidence="11">
        <text>isopentenyl diphosphate = dimethylallyl diphosphate</text>
        <dbReference type="Rhea" id="RHEA:23284"/>
        <dbReference type="ChEBI" id="CHEBI:57623"/>
        <dbReference type="ChEBI" id="CHEBI:128769"/>
        <dbReference type="EC" id="5.3.3.2"/>
    </reaction>
</comment>
<feature type="binding site" evidence="11">
    <location>
        <position position="214"/>
    </location>
    <ligand>
        <name>FMN</name>
        <dbReference type="ChEBI" id="CHEBI:58210"/>
    </ligand>
</feature>
<feature type="binding site" evidence="11">
    <location>
        <position position="94"/>
    </location>
    <ligand>
        <name>FMN</name>
        <dbReference type="ChEBI" id="CHEBI:58210"/>
    </ligand>
</feature>
<feature type="domain" description="FMN-dependent dehydrogenase" evidence="12">
    <location>
        <begin position="161"/>
        <end position="313"/>
    </location>
</feature>
<dbReference type="HAMAP" id="MF_00354">
    <property type="entry name" value="Idi_2"/>
    <property type="match status" value="1"/>
</dbReference>
<evidence type="ECO:0000256" key="3">
    <source>
        <dbReference type="ARBA" id="ARBA00022630"/>
    </source>
</evidence>
<keyword evidence="4 11" id="KW-0288">FMN</keyword>
<reference evidence="14" key="1">
    <citation type="submission" date="2021-01" db="EMBL/GenBank/DDBJ databases">
        <title>Draft genome sequence of Nasalis larvatus strain YZ03.</title>
        <authorList>
            <person name="Suzuki-Hashido N."/>
            <person name="Tsuchida S."/>
            <person name="Hayakawa T."/>
        </authorList>
    </citation>
    <scope>NUCLEOTIDE SEQUENCE [LARGE SCALE GENOMIC DNA]</scope>
    <source>
        <strain evidence="14">YZ03</strain>
    </source>
</reference>
<keyword evidence="6 11" id="KW-0460">Magnesium</keyword>
<feature type="binding site" evidence="11">
    <location>
        <begin position="64"/>
        <end position="66"/>
    </location>
    <ligand>
        <name>FMN</name>
        <dbReference type="ChEBI" id="CHEBI:58210"/>
    </ligand>
</feature>
<dbReference type="InterPro" id="IPR000262">
    <property type="entry name" value="FMN-dep_DH"/>
</dbReference>
<keyword evidence="7 11" id="KW-0521">NADP</keyword>
<proteinExistence type="inferred from homology"/>
<dbReference type="SUPFAM" id="SSF51395">
    <property type="entry name" value="FMN-linked oxidoreductases"/>
    <property type="match status" value="1"/>
</dbReference>
<dbReference type="PANTHER" id="PTHR43665:SF1">
    <property type="entry name" value="ISOPENTENYL-DIPHOSPHATE DELTA-ISOMERASE"/>
    <property type="match status" value="1"/>
</dbReference>
<evidence type="ECO:0000313" key="14">
    <source>
        <dbReference type="Proteomes" id="UP000616547"/>
    </source>
</evidence>
<evidence type="ECO:0000313" key="13">
    <source>
        <dbReference type="EMBL" id="GHW01432.1"/>
    </source>
</evidence>
<feature type="binding site" evidence="11">
    <location>
        <position position="154"/>
    </location>
    <ligand>
        <name>Mg(2+)</name>
        <dbReference type="ChEBI" id="CHEBI:18420"/>
    </ligand>
</feature>
<protein>
    <recommendedName>
        <fullName evidence="11">Isopentenyl-diphosphate delta-isomerase</fullName>
        <shortName evidence="11">IPP isomerase</shortName>
        <ecNumber evidence="11">5.3.3.2</ecNumber>
    </recommendedName>
    <alternativeName>
        <fullName evidence="11">Isopentenyl diphosphate:dimethylallyl diphosphate isomerase</fullName>
    </alternativeName>
    <alternativeName>
        <fullName evidence="11">Isopentenyl pyrophosphate isomerase</fullName>
    </alternativeName>
    <alternativeName>
        <fullName evidence="11">Type 2 isopentenyl diphosphate isomerase</fullName>
        <shortName evidence="11">IDI-2</shortName>
    </alternativeName>
</protein>
<keyword evidence="3 11" id="KW-0285">Flavoprotein</keyword>
<comment type="cofactor">
    <cofactor evidence="1 11">
        <name>FMN</name>
        <dbReference type="ChEBI" id="CHEBI:58210"/>
    </cofactor>
</comment>
<keyword evidence="14" id="KW-1185">Reference proteome</keyword>
<name>A0ABQ3WB53_9LACO</name>
<evidence type="ECO:0000256" key="2">
    <source>
        <dbReference type="ARBA" id="ARBA00022490"/>
    </source>
</evidence>
<feature type="binding site" evidence="11">
    <location>
        <position position="184"/>
    </location>
    <ligand>
        <name>FMN</name>
        <dbReference type="ChEBI" id="CHEBI:58210"/>
    </ligand>
</feature>
<evidence type="ECO:0000256" key="9">
    <source>
        <dbReference type="ARBA" id="ARBA00023235"/>
    </source>
</evidence>
<sequence length="341" mass="37148">MSQRSKRKEEHLALTQMFFNAQKTNSFDQVHLLRPALPESRVDAGSIKSSWFGKELAAPFFINAMTGGSEKSRQINQQLGQIAAKRGLALALGSASILTKEADQLESFYVAREADPDGLLIANVNPLTPPADAARIVSDLKADALQIHLNVAQEIPMPEGDRDFVWLDRMQEISEAVSVPVIVKEVGSGLDPVSLRKLQAAGFSWFDIGGAGGTNFAQIENSRSPYPMNYLNDCGLPTALAALLASPLTDRLIVSGGVRNPLDVFKGLALGASYVGVANHFLHTLLNEGAAGLDEEIARWQEELAAIFALYGQSCLPVKQPYYLDFELMNQFDQLKKFTGK</sequence>
<comment type="cofactor">
    <cofactor evidence="11">
        <name>NADPH</name>
        <dbReference type="ChEBI" id="CHEBI:57783"/>
    </cofactor>
</comment>
<keyword evidence="9 11" id="KW-0413">Isomerase</keyword>
<dbReference type="Proteomes" id="UP000616547">
    <property type="component" value="Unassembled WGS sequence"/>
</dbReference>